<dbReference type="AlphaFoldDB" id="A0A4Y1WPU9"/>
<dbReference type="RefSeq" id="WP_141411777.1">
    <property type="nucleotide sequence ID" value="NZ_AP019735.1"/>
</dbReference>
<dbReference type="Proteomes" id="UP000318946">
    <property type="component" value="Chromosome"/>
</dbReference>
<accession>A0A4Y1XPZ5</accession>
<organism evidence="1 2">
    <name type="scientific">Alistipes communis</name>
    <dbReference type="NCBI Taxonomy" id="2585118"/>
    <lineage>
        <taxon>Bacteria</taxon>
        <taxon>Pseudomonadati</taxon>
        <taxon>Bacteroidota</taxon>
        <taxon>Bacteroidia</taxon>
        <taxon>Bacteroidales</taxon>
        <taxon>Rikenellaceae</taxon>
        <taxon>Alistipes</taxon>
    </lineage>
</organism>
<dbReference type="GeneID" id="78340741"/>
<evidence type="ECO:0000313" key="1">
    <source>
        <dbReference type="EMBL" id="BBL02705.1"/>
    </source>
</evidence>
<protein>
    <submittedName>
        <fullName evidence="1">Uncharacterized protein</fullName>
    </submittedName>
</protein>
<dbReference type="KEGG" id="acou:A5CBH24_00180"/>
<reference evidence="2" key="1">
    <citation type="submission" date="2019-06" db="EMBL/GenBank/DDBJ databases">
        <title>Alistipes onderdonkii subsp. vulgaris subsp. nov., Alistipes dispar sp. nov. and Alistipes communis sp. nov., isolated from human faeces, and creation of Alistipes onderdonkii subsp. onderdonkii subsp. nov.</title>
        <authorList>
            <person name="Sakamoto M."/>
            <person name="Ikeyama N."/>
            <person name="Ogata Y."/>
            <person name="Suda W."/>
            <person name="Iino T."/>
            <person name="Hattori M."/>
            <person name="Ohkuma M."/>
        </authorList>
    </citation>
    <scope>NUCLEOTIDE SEQUENCE [LARGE SCALE GENOMIC DNA]</scope>
    <source>
        <strain evidence="2">5CBH24</strain>
    </source>
</reference>
<evidence type="ECO:0000313" key="2">
    <source>
        <dbReference type="Proteomes" id="UP000318946"/>
    </source>
</evidence>
<keyword evidence="2" id="KW-1185">Reference proteome</keyword>
<name>A0A4Y1WPU9_9BACT</name>
<accession>A0A4Y1WPU9</accession>
<dbReference type="EMBL" id="AP019735">
    <property type="protein sequence ID" value="BBL02705.1"/>
    <property type="molecule type" value="Genomic_DNA"/>
</dbReference>
<sequence>MMKPILNDGCDSLPCRPLDCYVPPCLTNLAVAAERGFAASYFDDEDEFVSDGFDDGGAPDLSDWD</sequence>
<gene>
    <name evidence="1" type="ORF">A5CBH24_00180</name>
</gene>
<proteinExistence type="predicted"/>